<feature type="chain" id="PRO_5046888511" description="Peptidase inhibitor" evidence="1">
    <location>
        <begin position="28"/>
        <end position="120"/>
    </location>
</feature>
<comment type="caution">
    <text evidence="2">The sequence shown here is derived from an EMBL/GenBank/DDBJ whole genome shotgun (WGS) entry which is preliminary data.</text>
</comment>
<evidence type="ECO:0000313" key="3">
    <source>
        <dbReference type="Proteomes" id="UP000617743"/>
    </source>
</evidence>
<sequence>MGKIRAVLAAASMAAIIGAAGVPAASAAPAAEGYDRCDEGKFCFFSGWNGMGSICEALPAVQDTVAKCGAWVGNHNAKSAYNRSSRAAVNIYAGTNYTQRKGSVQYQGNLQGSYKIRSFN</sequence>
<dbReference type="Proteomes" id="UP000617743">
    <property type="component" value="Unassembled WGS sequence"/>
</dbReference>
<dbReference type="EMBL" id="BMWC01000005">
    <property type="protein sequence ID" value="GGX04392.1"/>
    <property type="molecule type" value="Genomic_DNA"/>
</dbReference>
<feature type="signal peptide" evidence="1">
    <location>
        <begin position="1"/>
        <end position="27"/>
    </location>
</feature>
<proteinExistence type="predicted"/>
<organism evidence="2 3">
    <name type="scientific">Streptomyces lomondensis</name>
    <dbReference type="NCBI Taxonomy" id="68229"/>
    <lineage>
        <taxon>Bacteria</taxon>
        <taxon>Bacillati</taxon>
        <taxon>Actinomycetota</taxon>
        <taxon>Actinomycetes</taxon>
        <taxon>Kitasatosporales</taxon>
        <taxon>Streptomycetaceae</taxon>
        <taxon>Streptomyces</taxon>
    </lineage>
</organism>
<keyword evidence="1" id="KW-0732">Signal</keyword>
<gene>
    <name evidence="2" type="ORF">GCM10010383_37810</name>
</gene>
<accession>A0ABQ2X8A5</accession>
<keyword evidence="3" id="KW-1185">Reference proteome</keyword>
<name>A0ABQ2X8A5_9ACTN</name>
<dbReference type="RefSeq" id="WP_190051418.1">
    <property type="nucleotide sequence ID" value="NZ_BMWC01000005.1"/>
</dbReference>
<protein>
    <recommendedName>
        <fullName evidence="4">Peptidase inhibitor</fullName>
    </recommendedName>
</protein>
<evidence type="ECO:0000313" key="2">
    <source>
        <dbReference type="EMBL" id="GGX04392.1"/>
    </source>
</evidence>
<reference evidence="3" key="1">
    <citation type="journal article" date="2019" name="Int. J. Syst. Evol. Microbiol.">
        <title>The Global Catalogue of Microorganisms (GCM) 10K type strain sequencing project: providing services to taxonomists for standard genome sequencing and annotation.</title>
        <authorList>
            <consortium name="The Broad Institute Genomics Platform"/>
            <consortium name="The Broad Institute Genome Sequencing Center for Infectious Disease"/>
            <person name="Wu L."/>
            <person name="Ma J."/>
        </authorList>
    </citation>
    <scope>NUCLEOTIDE SEQUENCE [LARGE SCALE GENOMIC DNA]</scope>
    <source>
        <strain evidence="3">JCM 4866</strain>
    </source>
</reference>
<evidence type="ECO:0008006" key="4">
    <source>
        <dbReference type="Google" id="ProtNLM"/>
    </source>
</evidence>
<dbReference type="Pfam" id="PF03995">
    <property type="entry name" value="Inhibitor_I36"/>
    <property type="match status" value="1"/>
</dbReference>
<evidence type="ECO:0000256" key="1">
    <source>
        <dbReference type="SAM" id="SignalP"/>
    </source>
</evidence>